<proteinExistence type="predicted"/>
<name>Q6ZK25_ORYSJ</name>
<dbReference type="EMBL" id="AP003887">
    <property type="protein sequence ID" value="BAD08885.1"/>
    <property type="molecule type" value="Genomic_DNA"/>
</dbReference>
<dbReference type="AlphaFoldDB" id="Q6ZK25"/>
<evidence type="ECO:0000313" key="3">
    <source>
        <dbReference type="Proteomes" id="UP000000763"/>
    </source>
</evidence>
<gene>
    <name evidence="2" type="ORF">OJ1186_G01.27</name>
</gene>
<evidence type="ECO:0000313" key="2">
    <source>
        <dbReference type="EMBL" id="BAD08885.1"/>
    </source>
</evidence>
<feature type="region of interest" description="Disordered" evidence="1">
    <location>
        <begin position="1"/>
        <end position="31"/>
    </location>
</feature>
<accession>Q6ZK25</accession>
<evidence type="ECO:0000256" key="1">
    <source>
        <dbReference type="SAM" id="MobiDB-lite"/>
    </source>
</evidence>
<dbReference type="Proteomes" id="UP000000763">
    <property type="component" value="Chromosome 8"/>
</dbReference>
<protein>
    <submittedName>
        <fullName evidence="2">Uncharacterized protein</fullName>
    </submittedName>
</protein>
<sequence>MTLRPSPSTSPPAIGRRSARELDRDGEEGRKIELGVKLRDPNELIPLYEVVRVVHGPGRAKLGFS</sequence>
<organism evidence="2 3">
    <name type="scientific">Oryza sativa subsp. japonica</name>
    <name type="common">Rice</name>
    <dbReference type="NCBI Taxonomy" id="39947"/>
    <lineage>
        <taxon>Eukaryota</taxon>
        <taxon>Viridiplantae</taxon>
        <taxon>Streptophyta</taxon>
        <taxon>Embryophyta</taxon>
        <taxon>Tracheophyta</taxon>
        <taxon>Spermatophyta</taxon>
        <taxon>Magnoliopsida</taxon>
        <taxon>Liliopsida</taxon>
        <taxon>Poales</taxon>
        <taxon>Poaceae</taxon>
        <taxon>BOP clade</taxon>
        <taxon>Oryzoideae</taxon>
        <taxon>Oryzeae</taxon>
        <taxon>Oryzinae</taxon>
        <taxon>Oryza</taxon>
        <taxon>Oryza sativa</taxon>
    </lineage>
</organism>
<feature type="compositionally biased region" description="Basic and acidic residues" evidence="1">
    <location>
        <begin position="18"/>
        <end position="31"/>
    </location>
</feature>
<reference evidence="3" key="2">
    <citation type="journal article" date="2008" name="Nucleic Acids Res.">
        <title>The rice annotation project database (RAP-DB): 2008 update.</title>
        <authorList>
            <consortium name="The rice annotation project (RAP)"/>
        </authorList>
    </citation>
    <scope>GENOME REANNOTATION</scope>
    <source>
        <strain evidence="3">cv. Nipponbare</strain>
    </source>
</reference>
<reference evidence="3" key="1">
    <citation type="journal article" date="2005" name="Nature">
        <title>The map-based sequence of the rice genome.</title>
        <authorList>
            <consortium name="International rice genome sequencing project (IRGSP)"/>
            <person name="Matsumoto T."/>
            <person name="Wu J."/>
            <person name="Kanamori H."/>
            <person name="Katayose Y."/>
            <person name="Fujisawa M."/>
            <person name="Namiki N."/>
            <person name="Mizuno H."/>
            <person name="Yamamoto K."/>
            <person name="Antonio B.A."/>
            <person name="Baba T."/>
            <person name="Sakata K."/>
            <person name="Nagamura Y."/>
            <person name="Aoki H."/>
            <person name="Arikawa K."/>
            <person name="Arita K."/>
            <person name="Bito T."/>
            <person name="Chiden Y."/>
            <person name="Fujitsuka N."/>
            <person name="Fukunaka R."/>
            <person name="Hamada M."/>
            <person name="Harada C."/>
            <person name="Hayashi A."/>
            <person name="Hijishita S."/>
            <person name="Honda M."/>
            <person name="Hosokawa S."/>
            <person name="Ichikawa Y."/>
            <person name="Idonuma A."/>
            <person name="Iijima M."/>
            <person name="Ikeda M."/>
            <person name="Ikeno M."/>
            <person name="Ito K."/>
            <person name="Ito S."/>
            <person name="Ito T."/>
            <person name="Ito Y."/>
            <person name="Ito Y."/>
            <person name="Iwabuchi A."/>
            <person name="Kamiya K."/>
            <person name="Karasawa W."/>
            <person name="Kurita K."/>
            <person name="Katagiri S."/>
            <person name="Kikuta A."/>
            <person name="Kobayashi H."/>
            <person name="Kobayashi N."/>
            <person name="Machita K."/>
            <person name="Maehara T."/>
            <person name="Masukawa M."/>
            <person name="Mizubayashi T."/>
            <person name="Mukai Y."/>
            <person name="Nagasaki H."/>
            <person name="Nagata Y."/>
            <person name="Naito S."/>
            <person name="Nakashima M."/>
            <person name="Nakama Y."/>
            <person name="Nakamichi Y."/>
            <person name="Nakamura M."/>
            <person name="Meguro A."/>
            <person name="Negishi M."/>
            <person name="Ohta I."/>
            <person name="Ohta T."/>
            <person name="Okamoto M."/>
            <person name="Ono N."/>
            <person name="Saji S."/>
            <person name="Sakaguchi M."/>
            <person name="Sakai K."/>
            <person name="Shibata M."/>
            <person name="Shimokawa T."/>
            <person name="Song J."/>
            <person name="Takazaki Y."/>
            <person name="Terasawa K."/>
            <person name="Tsugane M."/>
            <person name="Tsuji K."/>
            <person name="Ueda S."/>
            <person name="Waki K."/>
            <person name="Yamagata H."/>
            <person name="Yamamoto M."/>
            <person name="Yamamoto S."/>
            <person name="Yamane H."/>
            <person name="Yoshiki S."/>
            <person name="Yoshihara R."/>
            <person name="Yukawa K."/>
            <person name="Zhong H."/>
            <person name="Yano M."/>
            <person name="Yuan Q."/>
            <person name="Ouyang S."/>
            <person name="Liu J."/>
            <person name="Jones K.M."/>
            <person name="Gansberger K."/>
            <person name="Moffat K."/>
            <person name="Hill J."/>
            <person name="Bera J."/>
            <person name="Fadrosh D."/>
            <person name="Jin S."/>
            <person name="Johri S."/>
            <person name="Kim M."/>
            <person name="Overton L."/>
            <person name="Reardon M."/>
            <person name="Tsitrin T."/>
            <person name="Vuong H."/>
            <person name="Weaver B."/>
            <person name="Ciecko A."/>
            <person name="Tallon L."/>
            <person name="Jackson J."/>
            <person name="Pai G."/>
            <person name="Aken S.V."/>
            <person name="Utterback T."/>
            <person name="Reidmuller S."/>
            <person name="Feldblyum T."/>
            <person name="Hsiao J."/>
            <person name="Zismann V."/>
            <person name="Iobst S."/>
            <person name="de Vazeille A.R."/>
            <person name="Buell C.R."/>
            <person name="Ying K."/>
            <person name="Li Y."/>
            <person name="Lu T."/>
            <person name="Huang Y."/>
            <person name="Zhao Q."/>
            <person name="Feng Q."/>
            <person name="Zhang L."/>
            <person name="Zhu J."/>
            <person name="Weng Q."/>
            <person name="Mu J."/>
            <person name="Lu Y."/>
            <person name="Fan D."/>
            <person name="Liu Y."/>
            <person name="Guan J."/>
            <person name="Zhang Y."/>
            <person name="Yu S."/>
            <person name="Liu X."/>
            <person name="Zhang Y."/>
            <person name="Hong G."/>
            <person name="Han B."/>
            <person name="Choisne N."/>
            <person name="Demange N."/>
            <person name="Orjeda G."/>
            <person name="Samain S."/>
            <person name="Cattolico L."/>
            <person name="Pelletier E."/>
            <person name="Couloux A."/>
            <person name="Segurens B."/>
            <person name="Wincker P."/>
            <person name="D'Hont A."/>
            <person name="Scarpelli C."/>
            <person name="Weissenbach J."/>
            <person name="Salanoubat M."/>
            <person name="Quetier F."/>
            <person name="Yu Y."/>
            <person name="Kim H.R."/>
            <person name="Rambo T."/>
            <person name="Currie J."/>
            <person name="Collura K."/>
            <person name="Luo M."/>
            <person name="Yang T."/>
            <person name="Ammiraju J.S.S."/>
            <person name="Engler F."/>
            <person name="Soderlund C."/>
            <person name="Wing R.A."/>
            <person name="Palmer L.E."/>
            <person name="de la Bastide M."/>
            <person name="Spiegel L."/>
            <person name="Nascimento L."/>
            <person name="Zutavern T."/>
            <person name="O'Shaughnessy A."/>
            <person name="Dike S."/>
            <person name="Dedhia N."/>
            <person name="Preston R."/>
            <person name="Balija V."/>
            <person name="McCombie W.R."/>
            <person name="Chow T."/>
            <person name="Chen H."/>
            <person name="Chung M."/>
            <person name="Chen C."/>
            <person name="Shaw J."/>
            <person name="Wu H."/>
            <person name="Hsiao K."/>
            <person name="Chao Y."/>
            <person name="Chu M."/>
            <person name="Cheng C."/>
            <person name="Hour A."/>
            <person name="Lee P."/>
            <person name="Lin S."/>
            <person name="Lin Y."/>
            <person name="Liou J."/>
            <person name="Liu S."/>
            <person name="Hsing Y."/>
            <person name="Raghuvanshi S."/>
            <person name="Mohanty A."/>
            <person name="Bharti A.K."/>
            <person name="Gaur A."/>
            <person name="Gupta V."/>
            <person name="Kumar D."/>
            <person name="Ravi V."/>
            <person name="Vij S."/>
            <person name="Kapur A."/>
            <person name="Khurana P."/>
            <person name="Khurana P."/>
            <person name="Khurana J.P."/>
            <person name="Tyagi A.K."/>
            <person name="Gaikwad K."/>
            <person name="Singh A."/>
            <person name="Dalal V."/>
            <person name="Srivastava S."/>
            <person name="Dixit A."/>
            <person name="Pal A.K."/>
            <person name="Ghazi I.A."/>
            <person name="Yadav M."/>
            <person name="Pandit A."/>
            <person name="Bhargava A."/>
            <person name="Sureshbabu K."/>
            <person name="Batra K."/>
            <person name="Sharma T.R."/>
            <person name="Mohapatra T."/>
            <person name="Singh N.K."/>
            <person name="Messing J."/>
            <person name="Nelson A.B."/>
            <person name="Fuks G."/>
            <person name="Kavchok S."/>
            <person name="Keizer G."/>
            <person name="Linton E."/>
            <person name="Llaca V."/>
            <person name="Song R."/>
            <person name="Tanyolac B."/>
            <person name="Young S."/>
            <person name="Ho-Il K."/>
            <person name="Hahn J.H."/>
            <person name="Sangsakoo G."/>
            <person name="Vanavichit A."/>
            <person name="de Mattos Luiz.A.T."/>
            <person name="Zimmer P.D."/>
            <person name="Malone G."/>
            <person name="Dellagostin O."/>
            <person name="de Oliveira A.C."/>
            <person name="Bevan M."/>
            <person name="Bancroft I."/>
            <person name="Minx P."/>
            <person name="Cordum H."/>
            <person name="Wilson R."/>
            <person name="Cheng Z."/>
            <person name="Jin W."/>
            <person name="Jiang J."/>
            <person name="Leong S.A."/>
            <person name="Iwama H."/>
            <person name="Gojobori T."/>
            <person name="Itoh T."/>
            <person name="Niimura Y."/>
            <person name="Fujii Y."/>
            <person name="Habara T."/>
            <person name="Sakai H."/>
            <person name="Sato Y."/>
            <person name="Wilson G."/>
            <person name="Kumar K."/>
            <person name="McCouch S."/>
            <person name="Juretic N."/>
            <person name="Hoen D."/>
            <person name="Wright S."/>
            <person name="Bruskiewich R."/>
            <person name="Bureau T."/>
            <person name="Miyao A."/>
            <person name="Hirochika H."/>
            <person name="Nishikawa T."/>
            <person name="Kadowaki K."/>
            <person name="Sugiura M."/>
            <person name="Burr B."/>
            <person name="Sasaki T."/>
        </authorList>
    </citation>
    <scope>NUCLEOTIDE SEQUENCE [LARGE SCALE GENOMIC DNA]</scope>
    <source>
        <strain evidence="3">cv. Nipponbare</strain>
    </source>
</reference>